<dbReference type="Gene3D" id="3.30.1360.130">
    <property type="entry name" value="Dipeptide transport protein"/>
    <property type="match status" value="1"/>
</dbReference>
<dbReference type="InterPro" id="IPR027476">
    <property type="entry name" value="DppA_N"/>
</dbReference>
<dbReference type="Pfam" id="PF04951">
    <property type="entry name" value="Peptidase_M55"/>
    <property type="match status" value="1"/>
</dbReference>
<dbReference type="RefSeq" id="WP_160718428.1">
    <property type="nucleotide sequence ID" value="NZ_SUMG01000001.1"/>
</dbReference>
<name>A0AA43XHU9_9CLOT</name>
<sequence>MKIYISADIEGIWGVVSKKQLGGESSDYQRTRKLMTEEVNLLCTYLWENGAREILVNDSHGPMDNILIEDLDPKVGLISGYPKAHSMMEGLDDSFDGAILIGYHPKAGTKKGIFDHTYSGRVVATIKIDHQEMGEVGLNARLAGHYGVPVILVSGDERVCQDVKEEIGEIETVAVKTALSRYCAKNLPYETVKENYKISVKKAMASIGFIKPLPVATGPVIEIEFQQSVMAELVENIPGIIKIDERTVNYQARDVSDMYRVMRCAITLASTVL</sequence>
<feature type="binding site" evidence="2">
    <location>
        <position position="60"/>
    </location>
    <ligand>
        <name>Zn(2+)</name>
        <dbReference type="ChEBI" id="CHEBI:29105"/>
        <label>2</label>
    </ligand>
</feature>
<keyword evidence="2" id="KW-0862">Zinc</keyword>
<keyword evidence="2" id="KW-0479">Metal-binding</keyword>
<reference evidence="3 4" key="1">
    <citation type="submission" date="2019-04" db="EMBL/GenBank/DDBJ databases">
        <title>Isachenkonia alkalipeptolytica gen. nov. sp. nov. a new anaerobic, alkiliphilic organothrophic bacterium capable to reduce synthesized ferrihydrite isolated from a soda lake.</title>
        <authorList>
            <person name="Toshchakov S.V."/>
            <person name="Zavarzina D.G."/>
            <person name="Zhilina T.N."/>
            <person name="Kostrikina N.A."/>
            <person name="Kublanov I.V."/>
        </authorList>
    </citation>
    <scope>NUCLEOTIDE SEQUENCE [LARGE SCALE GENOMIC DNA]</scope>
    <source>
        <strain evidence="3 4">Z-1701</strain>
    </source>
</reference>
<gene>
    <name evidence="3" type="ORF">ISALK_01305</name>
</gene>
<organism evidence="3 4">
    <name type="scientific">Isachenkonia alkalipeptolytica</name>
    <dbReference type="NCBI Taxonomy" id="2565777"/>
    <lineage>
        <taxon>Bacteria</taxon>
        <taxon>Bacillati</taxon>
        <taxon>Bacillota</taxon>
        <taxon>Clostridia</taxon>
        <taxon>Eubacteriales</taxon>
        <taxon>Clostridiaceae</taxon>
        <taxon>Isachenkonia</taxon>
    </lineage>
</organism>
<proteinExistence type="predicted"/>
<comment type="caution">
    <text evidence="3">The sequence shown here is derived from an EMBL/GenBank/DDBJ whole genome shotgun (WGS) entry which is preliminary data.</text>
</comment>
<dbReference type="SUPFAM" id="SSF63992">
    <property type="entry name" value="Dipeptide transport protein"/>
    <property type="match status" value="1"/>
</dbReference>
<dbReference type="GO" id="GO:0046872">
    <property type="term" value="F:metal ion binding"/>
    <property type="evidence" value="ECO:0007669"/>
    <property type="project" value="UniProtKB-KW"/>
</dbReference>
<dbReference type="InterPro" id="IPR036177">
    <property type="entry name" value="Peptidase_M55_sf"/>
</dbReference>
<protein>
    <submittedName>
        <fullName evidence="3">Peptidase M55</fullName>
    </submittedName>
</protein>
<dbReference type="EMBL" id="SUMG01000001">
    <property type="protein sequence ID" value="NBG87128.1"/>
    <property type="molecule type" value="Genomic_DNA"/>
</dbReference>
<dbReference type="AlphaFoldDB" id="A0AA43XHU9"/>
<feature type="binding site" evidence="2">
    <location>
        <position position="10"/>
    </location>
    <ligand>
        <name>Zn(2+)</name>
        <dbReference type="ChEBI" id="CHEBI:29105"/>
        <label>1</label>
    </ligand>
</feature>
<evidence type="ECO:0000256" key="1">
    <source>
        <dbReference type="PIRSR" id="PIRSR015853-1"/>
    </source>
</evidence>
<evidence type="ECO:0000313" key="4">
    <source>
        <dbReference type="Proteomes" id="UP000449710"/>
    </source>
</evidence>
<feature type="binding site" evidence="2">
    <location>
        <position position="8"/>
    </location>
    <ligand>
        <name>Zn(2+)</name>
        <dbReference type="ChEBI" id="CHEBI:29105"/>
        <label>1</label>
    </ligand>
</feature>
<feature type="binding site" evidence="2">
    <location>
        <position position="8"/>
    </location>
    <ligand>
        <name>Zn(2+)</name>
        <dbReference type="ChEBI" id="CHEBI:29105"/>
        <label>2</label>
    </ligand>
</feature>
<dbReference type="Proteomes" id="UP000449710">
    <property type="component" value="Unassembled WGS sequence"/>
</dbReference>
<evidence type="ECO:0000313" key="3">
    <source>
        <dbReference type="EMBL" id="NBG87128.1"/>
    </source>
</evidence>
<dbReference type="Gene3D" id="3.40.50.10780">
    <property type="entry name" value="Dipeptide transport protein"/>
    <property type="match status" value="1"/>
</dbReference>
<dbReference type="PIRSF" id="PIRSF015853">
    <property type="entry name" value="Pep_DppA"/>
    <property type="match status" value="1"/>
</dbReference>
<accession>A0AA43XHU9</accession>
<keyword evidence="4" id="KW-1185">Reference proteome</keyword>
<dbReference type="InterPro" id="IPR007035">
    <property type="entry name" value="Peptidase_M55"/>
</dbReference>
<feature type="binding site" evidence="2">
    <location>
        <position position="104"/>
    </location>
    <ligand>
        <name>Zn(2+)</name>
        <dbReference type="ChEBI" id="CHEBI:29105"/>
        <label>2</label>
    </ligand>
</feature>
<feature type="binding site" evidence="2">
    <location>
        <position position="135"/>
    </location>
    <ligand>
        <name>Zn(2+)</name>
        <dbReference type="ChEBI" id="CHEBI:29105"/>
        <label>2</label>
    </ligand>
</feature>
<feature type="active site" description="Nucleophile" evidence="1">
    <location>
        <position position="116"/>
    </location>
</feature>
<evidence type="ECO:0000256" key="2">
    <source>
        <dbReference type="PIRSR" id="PIRSR015853-2"/>
    </source>
</evidence>